<dbReference type="AlphaFoldDB" id="A0A1Z5T9I3"/>
<feature type="compositionally biased region" description="Basic and acidic residues" evidence="5">
    <location>
        <begin position="1052"/>
        <end position="1061"/>
    </location>
</feature>
<gene>
    <name evidence="7" type="ORF">BTJ68_07742</name>
</gene>
<keyword evidence="3 4" id="KW-0268">Exocytosis</keyword>
<keyword evidence="4" id="KW-0653">Protein transport</keyword>
<evidence type="ECO:0000256" key="1">
    <source>
        <dbReference type="ARBA" id="ARBA00010578"/>
    </source>
</evidence>
<evidence type="ECO:0000259" key="6">
    <source>
        <dbReference type="Pfam" id="PF15469"/>
    </source>
</evidence>
<dbReference type="GO" id="GO:0006887">
    <property type="term" value="P:exocytosis"/>
    <property type="evidence" value="ECO:0007669"/>
    <property type="project" value="UniProtKB-KW"/>
</dbReference>
<evidence type="ECO:0000313" key="8">
    <source>
        <dbReference type="Proteomes" id="UP000194280"/>
    </source>
</evidence>
<dbReference type="STRING" id="1157616.A0A1Z5T9I3"/>
<protein>
    <recommendedName>
        <fullName evidence="4">Exocyst complex component SEC5</fullName>
    </recommendedName>
</protein>
<feature type="compositionally biased region" description="Polar residues" evidence="5">
    <location>
        <begin position="214"/>
        <end position="231"/>
    </location>
</feature>
<feature type="domain" description="Exocyst complex component EXOC2/Sec5 N-terminal" evidence="6">
    <location>
        <begin position="88"/>
        <end position="1046"/>
    </location>
</feature>
<dbReference type="Pfam" id="PF15469">
    <property type="entry name" value="Sec5"/>
    <property type="match status" value="1"/>
</dbReference>
<evidence type="ECO:0000256" key="2">
    <source>
        <dbReference type="ARBA" id="ARBA00022448"/>
    </source>
</evidence>
<keyword evidence="2 4" id="KW-0813">Transport</keyword>
<evidence type="ECO:0000256" key="5">
    <source>
        <dbReference type="SAM" id="MobiDB-lite"/>
    </source>
</evidence>
<dbReference type="GO" id="GO:0000145">
    <property type="term" value="C:exocyst"/>
    <property type="evidence" value="ECO:0007669"/>
    <property type="project" value="UniProtKB-UniRule"/>
</dbReference>
<keyword evidence="8" id="KW-1185">Reference proteome</keyword>
<dbReference type="PANTHER" id="PTHR13043">
    <property type="entry name" value="EXOCYST COMPLEX COMPONENT SEC5"/>
    <property type="match status" value="1"/>
</dbReference>
<dbReference type="Proteomes" id="UP000194280">
    <property type="component" value="Unassembled WGS sequence"/>
</dbReference>
<dbReference type="GO" id="GO:0015031">
    <property type="term" value="P:protein transport"/>
    <property type="evidence" value="ECO:0007669"/>
    <property type="project" value="UniProtKB-KW"/>
</dbReference>
<organism evidence="7 8">
    <name type="scientific">Hortaea werneckii EXF-2000</name>
    <dbReference type="NCBI Taxonomy" id="1157616"/>
    <lineage>
        <taxon>Eukaryota</taxon>
        <taxon>Fungi</taxon>
        <taxon>Dikarya</taxon>
        <taxon>Ascomycota</taxon>
        <taxon>Pezizomycotina</taxon>
        <taxon>Dothideomycetes</taxon>
        <taxon>Dothideomycetidae</taxon>
        <taxon>Mycosphaerellales</taxon>
        <taxon>Teratosphaeriaceae</taxon>
        <taxon>Hortaea</taxon>
    </lineage>
</organism>
<feature type="region of interest" description="Disordered" evidence="5">
    <location>
        <begin position="1047"/>
        <end position="1067"/>
    </location>
</feature>
<dbReference type="OrthoDB" id="26242at2759"/>
<dbReference type="InterPro" id="IPR039481">
    <property type="entry name" value="EXOC2/Sec5_N_dom"/>
</dbReference>
<dbReference type="InParanoid" id="A0A1Z5T9I3"/>
<comment type="subunit">
    <text evidence="4">Component of the exocyst complex.</text>
</comment>
<feature type="compositionally biased region" description="Acidic residues" evidence="5">
    <location>
        <begin position="31"/>
        <end position="43"/>
    </location>
</feature>
<reference evidence="7 8" key="1">
    <citation type="submission" date="2017-01" db="EMBL/GenBank/DDBJ databases">
        <title>The recent genome duplication of the halophilic yeast Hortaea werneckii: insights from long-read sequencing.</title>
        <authorList>
            <person name="Sinha S."/>
            <person name="Flibotte S."/>
            <person name="Neira M."/>
            <person name="Lenassi M."/>
            <person name="Gostincar C."/>
            <person name="Stajich J.E."/>
            <person name="Nislow C.E."/>
        </authorList>
    </citation>
    <scope>NUCLEOTIDE SEQUENCE [LARGE SCALE GENOMIC DNA]</scope>
    <source>
        <strain evidence="7 8">EXF-2000</strain>
    </source>
</reference>
<evidence type="ECO:0000256" key="4">
    <source>
        <dbReference type="RuleBase" id="RU365069"/>
    </source>
</evidence>
<feature type="region of interest" description="Disordered" evidence="5">
    <location>
        <begin position="1"/>
        <end position="93"/>
    </location>
</feature>
<dbReference type="FunCoup" id="A0A1Z5T9I3">
    <property type="interactions" value="583"/>
</dbReference>
<comment type="caution">
    <text evidence="7">The sequence shown here is derived from an EMBL/GenBank/DDBJ whole genome shotgun (WGS) entry which is preliminary data.</text>
</comment>
<comment type="function">
    <text evidence="4">Component of the exocyst complex involved in the docking of exocytic vesicles with fusion sites on the plasma membrane.</text>
</comment>
<feature type="compositionally biased region" description="Basic and acidic residues" evidence="5">
    <location>
        <begin position="1"/>
        <end position="17"/>
    </location>
</feature>
<dbReference type="InterPro" id="IPR029175">
    <property type="entry name" value="EXOC2/Sec5"/>
</dbReference>
<dbReference type="PANTHER" id="PTHR13043:SF1">
    <property type="entry name" value="EXOCYST COMPLEX COMPONENT 2"/>
    <property type="match status" value="1"/>
</dbReference>
<name>A0A1Z5T9I3_HORWE</name>
<dbReference type="VEuPathDB" id="FungiDB:BTJ68_07742"/>
<feature type="compositionally biased region" description="Polar residues" evidence="5">
    <location>
        <begin position="53"/>
        <end position="68"/>
    </location>
</feature>
<comment type="similarity">
    <text evidence="1 4">Belongs to the SEC5 family.</text>
</comment>
<evidence type="ECO:0000313" key="7">
    <source>
        <dbReference type="EMBL" id="OTA32693.1"/>
    </source>
</evidence>
<sequence length="1067" mass="118011">MPVSADRERELQNHYKISDLYPNAWPHSADADDDDDDLSDEEAGQNGGPVRQPSKNSNRQSKYQTLNRHASIRSAELGPDSLVQKDEPDPLGAAPSVAAELRKRGLPVDDTALRNKFLLSSTSFSPALFLSQVHQDASTEDLLRGLDYLGKSIEQKSASLKVLVESNFEKFVKAKATIDNVYAEMRTQGQEEPISPRPSSGRPGGHSRGFSRSQPSSHFRTASGSTFSPTWAKSPGSAGMSDKRKNALTKESDYGTLGLRTPLQDLTIKAEEVWGPALGGREKEENVKMVLNALEVHKDIFRLPAAIHEAVLKQDFDTVVASWKSAQRYADQARSIADRAQQRGKHVADKEAQQILVTAKMWADASQQIESYKKDVWKRLKTSHGMKSPAVADETDKEEHLELIGVLLQLGVDENPIWEWLHSRHQYLRDRIARAFERSRIEIEIMRRRLAANDKQDTRRLAQYLRSASSGSFGARSKVASRDMDASSVIHFWEIVTASLSHLLSPTRGVLGEVLDFWTVAQNFIDGKVQKTFPSSVVGSPSAQEHLELDPEEVQNLRAGALELVDLLRESTLAFFADSPPDDISELYSPIPPTPITPDSAATGALSPSQERKRMFTFDLTNLPPPSAKRGDSWEKFAFWPPFSNTLSGSHYLARVIALVGTAAAELASLSVVKQSRTGGENLKTMLGSVRERIVQALCASWTADTERFKYAETWQRSPERRDLTSMPTVFIAFEEKILANFQRVAYVAEASDATEDVVVPPPSKLLQAIRGSFVTSMYKVLSGMVENAERNKPRAGSGEQEDVDGAVVNAAMVGAGEENSMIDGAIDASNRNIRLLLTLSNISHLRSDIIPHLISNFETAFSVKLTSESQTVRDVLGQIDARLFQSYVKPTVDKLDRVVQDGISDPSWAPTSGRPDDARPYVYEVLLTLVLVHSEVSTTASSLTSQVLSHLLTTTSSSLLNAFTHTHPHYTLAALMQATLDVEFLAQTLNNYTTDKAGEIQSQIYLCLDERTDDEARKRLQGELPEMRGVLKRLREGTKGEFGCFRRERRGRAETSKGREGAAGGK</sequence>
<feature type="region of interest" description="Disordered" evidence="5">
    <location>
        <begin position="187"/>
        <end position="244"/>
    </location>
</feature>
<accession>A0A1Z5T9I3</accession>
<dbReference type="GO" id="GO:0006893">
    <property type="term" value="P:Golgi to plasma membrane transport"/>
    <property type="evidence" value="ECO:0007669"/>
    <property type="project" value="UniProtKB-UniRule"/>
</dbReference>
<dbReference type="EMBL" id="MUNK01000089">
    <property type="protein sequence ID" value="OTA32693.1"/>
    <property type="molecule type" value="Genomic_DNA"/>
</dbReference>
<evidence type="ECO:0000256" key="3">
    <source>
        <dbReference type="ARBA" id="ARBA00022483"/>
    </source>
</evidence>
<proteinExistence type="inferred from homology"/>